<dbReference type="GeneID" id="73901672"/>
<comment type="caution">
    <text evidence="3">The sequence shown here is derived from an EMBL/GenBank/DDBJ whole genome shotgun (WGS) entry which is preliminary data.</text>
</comment>
<dbReference type="InterPro" id="IPR013096">
    <property type="entry name" value="Cupin_2"/>
</dbReference>
<feature type="domain" description="Cupin type-2" evidence="2">
    <location>
        <begin position="39"/>
        <end position="106"/>
    </location>
</feature>
<name>A0ABD5NUN0_9EURY</name>
<dbReference type="InterPro" id="IPR011051">
    <property type="entry name" value="RmlC_Cupin_sf"/>
</dbReference>
<proteinExistence type="predicted"/>
<dbReference type="SUPFAM" id="SSF51182">
    <property type="entry name" value="RmlC-like cupins"/>
    <property type="match status" value="1"/>
</dbReference>
<dbReference type="GO" id="GO:0046872">
    <property type="term" value="F:metal ion binding"/>
    <property type="evidence" value="ECO:0007669"/>
    <property type="project" value="UniProtKB-KW"/>
</dbReference>
<evidence type="ECO:0000259" key="2">
    <source>
        <dbReference type="Pfam" id="PF07883"/>
    </source>
</evidence>
<accession>A0ABD5NUN0</accession>
<dbReference type="RefSeq" id="WP_256532577.1">
    <property type="nucleotide sequence ID" value="NZ_CP101824.1"/>
</dbReference>
<evidence type="ECO:0000256" key="1">
    <source>
        <dbReference type="ARBA" id="ARBA00022723"/>
    </source>
</evidence>
<dbReference type="Pfam" id="PF07883">
    <property type="entry name" value="Cupin_2"/>
    <property type="match status" value="1"/>
</dbReference>
<sequence>MEKVDIRDDRTGPSIAEADVYRRLSNPLDTDHLAINYAEIEPDGQLGLDYHRHRDQEEVFVVTGGTVTFETEDGDVAVRAGEAIRFAPDEFQLARNVDDERATVLALGAPRGSREIQYQRACPTCGKETLQDLELNRETGVFEGICTACGDIAVEVEPS</sequence>
<dbReference type="CDD" id="cd02208">
    <property type="entry name" value="cupin_RmlC-like"/>
    <property type="match status" value="1"/>
</dbReference>
<dbReference type="Proteomes" id="UP001595846">
    <property type="component" value="Unassembled WGS sequence"/>
</dbReference>
<dbReference type="InterPro" id="IPR014710">
    <property type="entry name" value="RmlC-like_jellyroll"/>
</dbReference>
<dbReference type="AlphaFoldDB" id="A0ABD5NUN0"/>
<dbReference type="EMBL" id="JBHSAQ010000016">
    <property type="protein sequence ID" value="MFC3960299.1"/>
    <property type="molecule type" value="Genomic_DNA"/>
</dbReference>
<organism evidence="3 4">
    <name type="scientific">Halovivax cerinus</name>
    <dbReference type="NCBI Taxonomy" id="1487865"/>
    <lineage>
        <taxon>Archaea</taxon>
        <taxon>Methanobacteriati</taxon>
        <taxon>Methanobacteriota</taxon>
        <taxon>Stenosarchaea group</taxon>
        <taxon>Halobacteria</taxon>
        <taxon>Halobacteriales</taxon>
        <taxon>Natrialbaceae</taxon>
        <taxon>Halovivax</taxon>
    </lineage>
</organism>
<dbReference type="Gene3D" id="2.60.120.10">
    <property type="entry name" value="Jelly Rolls"/>
    <property type="match status" value="1"/>
</dbReference>
<evidence type="ECO:0000313" key="3">
    <source>
        <dbReference type="EMBL" id="MFC3960299.1"/>
    </source>
</evidence>
<dbReference type="PANTHER" id="PTHR35848:SF9">
    <property type="entry name" value="SLL1358 PROTEIN"/>
    <property type="match status" value="1"/>
</dbReference>
<protein>
    <submittedName>
        <fullName evidence="3">Cupin domain-containing protein</fullName>
    </submittedName>
</protein>
<dbReference type="InterPro" id="IPR051610">
    <property type="entry name" value="GPI/OXD"/>
</dbReference>
<keyword evidence="4" id="KW-1185">Reference proteome</keyword>
<gene>
    <name evidence="3" type="ORF">ACFOUR_18260</name>
</gene>
<keyword evidence="1" id="KW-0479">Metal-binding</keyword>
<dbReference type="PANTHER" id="PTHR35848">
    <property type="entry name" value="OXALATE-BINDING PROTEIN"/>
    <property type="match status" value="1"/>
</dbReference>
<reference evidence="3 4" key="1">
    <citation type="journal article" date="2019" name="Int. J. Syst. Evol. Microbiol.">
        <title>The Global Catalogue of Microorganisms (GCM) 10K type strain sequencing project: providing services to taxonomists for standard genome sequencing and annotation.</title>
        <authorList>
            <consortium name="The Broad Institute Genomics Platform"/>
            <consortium name="The Broad Institute Genome Sequencing Center for Infectious Disease"/>
            <person name="Wu L."/>
            <person name="Ma J."/>
        </authorList>
    </citation>
    <scope>NUCLEOTIDE SEQUENCE [LARGE SCALE GENOMIC DNA]</scope>
    <source>
        <strain evidence="3 4">IBRC-M 10256</strain>
    </source>
</reference>
<evidence type="ECO:0000313" key="4">
    <source>
        <dbReference type="Proteomes" id="UP001595846"/>
    </source>
</evidence>